<reference evidence="17 18" key="1">
    <citation type="submission" date="2021-02" db="EMBL/GenBank/DDBJ databases">
        <title>Activity-based single-cell genomes from oceanic crustal fluid captures similar information to metagenomic and metatranscriptomic surveys with orders of magnitude less sampling.</title>
        <authorList>
            <person name="D'Angelo T.S."/>
            <person name="Orcutt B.N."/>
        </authorList>
    </citation>
    <scope>NUCLEOTIDE SEQUENCE [LARGE SCALE GENOMIC DNA]</scope>
    <source>
        <strain evidence="17">AH-315-G07</strain>
    </source>
</reference>
<dbReference type="SUPFAM" id="SSF51621">
    <property type="entry name" value="Phosphoenolpyruvate/pyruvate domain"/>
    <property type="match status" value="1"/>
</dbReference>
<dbReference type="InterPro" id="IPR015813">
    <property type="entry name" value="Pyrv/PenolPyrv_kinase-like_dom"/>
</dbReference>
<dbReference type="SUPFAM" id="SSF52935">
    <property type="entry name" value="PK C-terminal domain-like"/>
    <property type="match status" value="1"/>
</dbReference>
<evidence type="ECO:0000256" key="8">
    <source>
        <dbReference type="ARBA" id="ARBA00022777"/>
    </source>
</evidence>
<dbReference type="NCBIfam" id="NF004491">
    <property type="entry name" value="PRK05826.1"/>
    <property type="match status" value="1"/>
</dbReference>
<keyword evidence="7" id="KW-0547">Nucleotide-binding</keyword>
<dbReference type="InterPro" id="IPR011037">
    <property type="entry name" value="Pyrv_Knase-like_insert_dom_sf"/>
</dbReference>
<dbReference type="Pfam" id="PF00224">
    <property type="entry name" value="PK"/>
    <property type="match status" value="1"/>
</dbReference>
<dbReference type="PANTHER" id="PTHR11817">
    <property type="entry name" value="PYRUVATE KINASE"/>
    <property type="match status" value="1"/>
</dbReference>
<sequence>MVRTKIICTIGPSTSSYEQIVRLIESGMNVARLNFSHGNHDSHYDTIEKIKKARETVSAPIAIMLDTKGPEIRIGTIVGGGFTVEAKQELILTSQDDHKDSSSIPIVPSSVLTTVQEGSTILFNDGYISSTVKKMENGTATVVIENRGALQSGKGVNIPNTRLNLPAMTEQDVDDILFGCHNDIDMIAASFIRSPEHVLAIKKLLEDEGYADISIISKIENSEGVKNFDSILQVSNGIMIARGDLGVELPLTRIPRLQKLLIRQSYLAGKPAITATHMLESMINNPRPTRAEASDVANAIYDGSSAVMLSGETAAGQYPIEAVETMKSIIEDAEIDFDYEGHFAKYAQETYHDIPSSVTIAAVKTSYSANAKAIFTLTHSGTTARLLSRLKPRMPIIALTPIKKVYYQLAINWGVIPLYSEICNAIEDSFDTICKLGLEHNLVEYGDLIILTAGTPFGISGTTNTIIVDNIGEVLVRAHEGIGERITAKASLVFSPEDKDEESYRDRLIVISKCTKAYMPLFKNCAGIILQNQANDHESERLVKAISIALNIPVLIRADGALATVKENQLITIDPDQSLLFEGFIK</sequence>
<dbReference type="Gene3D" id="2.40.33.10">
    <property type="entry name" value="PK beta-barrel domain-like"/>
    <property type="match status" value="1"/>
</dbReference>
<dbReference type="PROSITE" id="PS00110">
    <property type="entry name" value="PYRUVATE_KINASE"/>
    <property type="match status" value="1"/>
</dbReference>
<dbReference type="InterPro" id="IPR040442">
    <property type="entry name" value="Pyrv_kinase-like_dom_sf"/>
</dbReference>
<evidence type="ECO:0000259" key="16">
    <source>
        <dbReference type="Pfam" id="PF02887"/>
    </source>
</evidence>
<accession>A0ABS3ASH4</accession>
<dbReference type="EC" id="2.7.1.40" evidence="4 13"/>
<keyword evidence="12 17" id="KW-0670">Pyruvate</keyword>
<dbReference type="GO" id="GO:0016301">
    <property type="term" value="F:kinase activity"/>
    <property type="evidence" value="ECO:0007669"/>
    <property type="project" value="UniProtKB-KW"/>
</dbReference>
<dbReference type="InterPro" id="IPR015806">
    <property type="entry name" value="Pyrv_Knase_insert_dom_sf"/>
</dbReference>
<dbReference type="Gene3D" id="3.40.1380.20">
    <property type="entry name" value="Pyruvate kinase, C-terminal domain"/>
    <property type="match status" value="1"/>
</dbReference>
<dbReference type="NCBIfam" id="TIGR01064">
    <property type="entry name" value="pyruv_kin"/>
    <property type="match status" value="1"/>
</dbReference>
<keyword evidence="9" id="KW-0067">ATP-binding</keyword>
<evidence type="ECO:0000256" key="12">
    <source>
        <dbReference type="ARBA" id="ARBA00023317"/>
    </source>
</evidence>
<evidence type="ECO:0000256" key="7">
    <source>
        <dbReference type="ARBA" id="ARBA00022741"/>
    </source>
</evidence>
<keyword evidence="8 14" id="KW-0418">Kinase</keyword>
<dbReference type="InterPro" id="IPR015793">
    <property type="entry name" value="Pyrv_Knase_brl"/>
</dbReference>
<evidence type="ECO:0000256" key="2">
    <source>
        <dbReference type="ARBA" id="ARBA00004997"/>
    </source>
</evidence>
<dbReference type="InterPro" id="IPR001697">
    <property type="entry name" value="Pyr_Knase"/>
</dbReference>
<evidence type="ECO:0000256" key="9">
    <source>
        <dbReference type="ARBA" id="ARBA00022840"/>
    </source>
</evidence>
<dbReference type="InterPro" id="IPR018209">
    <property type="entry name" value="Pyrv_Knase_AS"/>
</dbReference>
<dbReference type="PRINTS" id="PR01050">
    <property type="entry name" value="PYRUVTKNASE"/>
</dbReference>
<organism evidence="17 18">
    <name type="scientific">Simkania negevensis</name>
    <dbReference type="NCBI Taxonomy" id="83561"/>
    <lineage>
        <taxon>Bacteria</taxon>
        <taxon>Pseudomonadati</taxon>
        <taxon>Chlamydiota</taxon>
        <taxon>Chlamydiia</taxon>
        <taxon>Parachlamydiales</taxon>
        <taxon>Simkaniaceae</taxon>
        <taxon>Simkania</taxon>
    </lineage>
</organism>
<evidence type="ECO:0000313" key="17">
    <source>
        <dbReference type="EMBL" id="MBN4067291.1"/>
    </source>
</evidence>
<proteinExistence type="inferred from homology"/>
<keyword evidence="5 14" id="KW-0808">Transferase</keyword>
<evidence type="ECO:0000313" key="18">
    <source>
        <dbReference type="Proteomes" id="UP000722121"/>
    </source>
</evidence>
<dbReference type="Pfam" id="PF02887">
    <property type="entry name" value="PK_C"/>
    <property type="match status" value="1"/>
</dbReference>
<evidence type="ECO:0000259" key="15">
    <source>
        <dbReference type="Pfam" id="PF00224"/>
    </source>
</evidence>
<evidence type="ECO:0000256" key="14">
    <source>
        <dbReference type="RuleBase" id="RU000504"/>
    </source>
</evidence>
<evidence type="ECO:0000256" key="4">
    <source>
        <dbReference type="ARBA" id="ARBA00012142"/>
    </source>
</evidence>
<feature type="domain" description="Pyruvate kinase C-terminal" evidence="16">
    <location>
        <begin position="357"/>
        <end position="468"/>
    </location>
</feature>
<dbReference type="Gene3D" id="3.20.20.60">
    <property type="entry name" value="Phosphoenolpyruvate-binding domains"/>
    <property type="match status" value="1"/>
</dbReference>
<comment type="cofactor">
    <cofactor evidence="1">
        <name>K(+)</name>
        <dbReference type="ChEBI" id="CHEBI:29103"/>
    </cofactor>
</comment>
<dbReference type="InterPro" id="IPR015795">
    <property type="entry name" value="Pyrv_Knase_C"/>
</dbReference>
<evidence type="ECO:0000256" key="11">
    <source>
        <dbReference type="ARBA" id="ARBA00023152"/>
    </source>
</evidence>
<evidence type="ECO:0000256" key="3">
    <source>
        <dbReference type="ARBA" id="ARBA00008663"/>
    </source>
</evidence>
<comment type="catalytic activity">
    <reaction evidence="14">
        <text>pyruvate + ATP = phosphoenolpyruvate + ADP + H(+)</text>
        <dbReference type="Rhea" id="RHEA:18157"/>
        <dbReference type="ChEBI" id="CHEBI:15361"/>
        <dbReference type="ChEBI" id="CHEBI:15378"/>
        <dbReference type="ChEBI" id="CHEBI:30616"/>
        <dbReference type="ChEBI" id="CHEBI:58702"/>
        <dbReference type="ChEBI" id="CHEBI:456216"/>
        <dbReference type="EC" id="2.7.1.40"/>
    </reaction>
</comment>
<comment type="caution">
    <text evidence="17">The sequence shown here is derived from an EMBL/GenBank/DDBJ whole genome shotgun (WGS) entry which is preliminary data.</text>
</comment>
<dbReference type="EMBL" id="JAFITR010000102">
    <property type="protein sequence ID" value="MBN4067291.1"/>
    <property type="molecule type" value="Genomic_DNA"/>
</dbReference>
<protein>
    <recommendedName>
        <fullName evidence="4 13">Pyruvate kinase</fullName>
        <ecNumber evidence="4 13">2.7.1.40</ecNumber>
    </recommendedName>
</protein>
<evidence type="ECO:0000256" key="6">
    <source>
        <dbReference type="ARBA" id="ARBA00022723"/>
    </source>
</evidence>
<gene>
    <name evidence="17" type="primary">pyk</name>
    <name evidence="17" type="ORF">JYU14_04330</name>
</gene>
<dbReference type="GO" id="GO:0004743">
    <property type="term" value="F:pyruvate kinase activity"/>
    <property type="evidence" value="ECO:0007669"/>
    <property type="project" value="UniProtKB-EC"/>
</dbReference>
<evidence type="ECO:0000256" key="1">
    <source>
        <dbReference type="ARBA" id="ARBA00001958"/>
    </source>
</evidence>
<comment type="similarity">
    <text evidence="3 14">Belongs to the pyruvate kinase family.</text>
</comment>
<dbReference type="Gene3D" id="3.50.30.10">
    <property type="entry name" value="Phosphohistidine domain"/>
    <property type="match status" value="1"/>
</dbReference>
<evidence type="ECO:0000256" key="13">
    <source>
        <dbReference type="NCBIfam" id="TIGR01064"/>
    </source>
</evidence>
<comment type="pathway">
    <text evidence="2 14">Carbohydrate degradation; glycolysis; pyruvate from D-glyceraldehyde 3-phosphate: step 5/5.</text>
</comment>
<keyword evidence="10 14" id="KW-0460">Magnesium</keyword>
<feature type="domain" description="Pyruvate kinase barrel" evidence="15">
    <location>
        <begin position="3"/>
        <end position="323"/>
    </location>
</feature>
<dbReference type="InterPro" id="IPR036918">
    <property type="entry name" value="Pyrv_Knase_C_sf"/>
</dbReference>
<name>A0ABS3ASH4_9BACT</name>
<evidence type="ECO:0000256" key="10">
    <source>
        <dbReference type="ARBA" id="ARBA00022842"/>
    </source>
</evidence>
<keyword evidence="18" id="KW-1185">Reference proteome</keyword>
<dbReference type="NCBIfam" id="NF004978">
    <property type="entry name" value="PRK06354.1"/>
    <property type="match status" value="1"/>
</dbReference>
<keyword evidence="6" id="KW-0479">Metal-binding</keyword>
<keyword evidence="11 14" id="KW-0324">Glycolysis</keyword>
<evidence type="ECO:0000256" key="5">
    <source>
        <dbReference type="ARBA" id="ARBA00022679"/>
    </source>
</evidence>
<dbReference type="SUPFAM" id="SSF50800">
    <property type="entry name" value="PK beta-barrel domain-like"/>
    <property type="match status" value="1"/>
</dbReference>
<dbReference type="Proteomes" id="UP000722121">
    <property type="component" value="Unassembled WGS sequence"/>
</dbReference>